<dbReference type="Gene3D" id="2.60.40.740">
    <property type="match status" value="6"/>
</dbReference>
<dbReference type="RefSeq" id="WP_186949897.1">
    <property type="nucleotide sequence ID" value="NZ_JACOPL010000006.1"/>
</dbReference>
<feature type="domain" description="SLH" evidence="4">
    <location>
        <begin position="55"/>
        <end position="121"/>
    </location>
</feature>
<dbReference type="InterPro" id="IPR001119">
    <property type="entry name" value="SLH_dom"/>
</dbReference>
<keyword evidence="6" id="KW-1185">Reference proteome</keyword>
<feature type="chain" id="PRO_5037204278" evidence="3">
    <location>
        <begin position="19"/>
        <end position="1463"/>
    </location>
</feature>
<dbReference type="PANTHER" id="PTHR34819:SF3">
    <property type="entry name" value="CELL SURFACE PROTEIN"/>
    <property type="match status" value="1"/>
</dbReference>
<organism evidence="5 6">
    <name type="scientific">Agathobaculum faecis</name>
    <dbReference type="NCBI Taxonomy" id="2763013"/>
    <lineage>
        <taxon>Bacteria</taxon>
        <taxon>Bacillati</taxon>
        <taxon>Bacillota</taxon>
        <taxon>Clostridia</taxon>
        <taxon>Eubacteriales</taxon>
        <taxon>Butyricicoccaceae</taxon>
        <taxon>Agathobaculum</taxon>
    </lineage>
</organism>
<dbReference type="Pfam" id="PF00395">
    <property type="entry name" value="SLH"/>
    <property type="match status" value="2"/>
</dbReference>
<dbReference type="NCBIfam" id="TIGR01451">
    <property type="entry name" value="B_ant_repeat"/>
    <property type="match status" value="6"/>
</dbReference>
<dbReference type="PANTHER" id="PTHR34819">
    <property type="entry name" value="LARGE CYSTEINE-RICH PERIPLASMIC PROTEIN OMCB"/>
    <property type="match status" value="1"/>
</dbReference>
<dbReference type="InterPro" id="IPR008966">
    <property type="entry name" value="Adhesion_dom_sf"/>
</dbReference>
<feature type="signal peptide" evidence="3">
    <location>
        <begin position="1"/>
        <end position="18"/>
    </location>
</feature>
<evidence type="ECO:0000256" key="2">
    <source>
        <dbReference type="SAM" id="MobiDB-lite"/>
    </source>
</evidence>
<evidence type="ECO:0000259" key="4">
    <source>
        <dbReference type="PROSITE" id="PS51272"/>
    </source>
</evidence>
<name>A0A923RVU3_9FIRM</name>
<gene>
    <name evidence="5" type="ORF">H8S45_07830</name>
</gene>
<protein>
    <submittedName>
        <fullName evidence="5">DUF11 domain-containing protein</fullName>
    </submittedName>
</protein>
<dbReference type="NCBIfam" id="TIGR04226">
    <property type="entry name" value="RrgB_K2N_iso_D2"/>
    <property type="match status" value="5"/>
</dbReference>
<dbReference type="PROSITE" id="PS51272">
    <property type="entry name" value="SLH"/>
    <property type="match status" value="3"/>
</dbReference>
<sequence>MWLALLFSVPALPATAFAAQDNASTLAEVTAKFLDAENGKAITEPETYRVTHEERHPQKIANYTYTDYTESVEYIYSHKDLTYIIGYPDESVRADASMTRAEAAAVFYRLYDSEYPAFERRMSNNTFDDVKTGRWFYKEVETLYNIGIVDGTNEHRFEPDAPVTRAEFAVMAARFAGLDYKGGNIFEDVPAGHWAYSYINAAAGAGWAEGYPDGTFRPDEPISRAEVVRLVNGMINRSVTLDKLKELGVKCPYNDLAEKHWGYCGLMEATVPHSAEEWHGLSYHDGKYNIIIEKFVDSGGRELAETVTTAGRAETSPRAIPAYEYRGYIRTITYQYTNGDAIPSIEKTANVKTANVGDTLTYTVKLSNDKAASSAWKEVVLTDTLPNGLTFIDGSVYADNKAAQHSFENSQLTVKLGDIAAGQTVTVTFKAAVNADMYNQTIFNTAVAQGKNGTVEDGNGSETGKYEDTDDGVHINKGDTAPYVTKTADKPSAMVGDKLTYTVTHGNAEGAVYKIEGAAMTDVIPAGLDFVDGSVQVDGAAARYSFDNETRILTVPLGSIEPATEKVVTFSAAVNDTAYGKMVYNTAVMTGDNIPDVEDTDEGIAVGDGKARPSIEKTADKSSASVGDKIIYTLTLSNSETATVPMENAAVSDSIPSGLTFEYGSVMLDGRPTSGYTYDEAARLLTVHVGSIDPDASQTVSFAATVNGDAYNSTIQNLATLTSDNTEPVQDKDDGVVIADGRTDLSVVKSVNTPVAKVGDRLTYTVQVSNGAGAQVNIRDVVMRDTVPDGLTFSGNVTVDGYAAAYQFDNTAHTLTVPLDSIAPSQTKTICFDVLVNSTAYGMTIENTAAASGSNTPDAEGTDDGVTIEDGAADGHAGAKSANRTTARVGDTVTYSVTLENSALATADWTGASVTDALPDGVTFAGNVRKDGRATTEYSYDSAARTLTLTPYAIAPDTQAVYTFDVTIDEGMQGAYIVNTAILTDGDKQTPLPDAGVQIDGGEADPIVNKTASVTEAEVGGTFAYEITVKNGNHATAPWKNVVVYDTLPAGVKLVGGVYIDNRSALYKLNGSALSVLVGDLAAGESVVVSFEVQVMDNAAGTTLQNSVDVTGDNGGDTAADGGVTVPEMDKNPAGPAGFYVAKDVDKTVVDVSRGASKEKQTATFTITAGNNSSETWENVVLKDTLDTSMLTPVLQNNVYVDGVLSDQWSFANKVFTLELGDIAPGQVHTVVLTVQFKPDAGGKTYVNYAAGEGDNGNAVGKAPEIAIVSSVLDPLTGIHYQLFNGYEDGLWRPSDRISLQEACTVAYRLISNGGNTWLDRGTVTVPDYEYNIAEEAKYFVSIGVLPQSSFDTTQMTEDTDYEVNYEITEKGYLRIWATDGQLNTLVRYVTGNSAGLSGNVSRLTFAKLICQLTGRDTAPDTSGFSGHIQSYPDVSGSSVSIVTEVSHEHDYVLDTDGKEYWI</sequence>
<keyword evidence="3" id="KW-0732">Signal</keyword>
<evidence type="ECO:0000256" key="1">
    <source>
        <dbReference type="ARBA" id="ARBA00022737"/>
    </source>
</evidence>
<dbReference type="Pfam" id="PF01345">
    <property type="entry name" value="DUF11"/>
    <property type="match status" value="6"/>
</dbReference>
<reference evidence="5" key="1">
    <citation type="submission" date="2020-08" db="EMBL/GenBank/DDBJ databases">
        <title>Genome public.</title>
        <authorList>
            <person name="Liu C."/>
            <person name="Sun Q."/>
        </authorList>
    </citation>
    <scope>NUCLEOTIDE SEQUENCE</scope>
    <source>
        <strain evidence="5">NSJ-28</strain>
    </source>
</reference>
<feature type="domain" description="SLH" evidence="4">
    <location>
        <begin position="182"/>
        <end position="245"/>
    </location>
</feature>
<evidence type="ECO:0000256" key="3">
    <source>
        <dbReference type="SAM" id="SignalP"/>
    </source>
</evidence>
<dbReference type="InterPro" id="IPR026466">
    <property type="entry name" value="Fim_isopep_form_D2_dom"/>
</dbReference>
<dbReference type="InterPro" id="IPR047589">
    <property type="entry name" value="DUF11_rpt"/>
</dbReference>
<proteinExistence type="predicted"/>
<accession>A0A923RVU3</accession>
<dbReference type="Proteomes" id="UP000606499">
    <property type="component" value="Unassembled WGS sequence"/>
</dbReference>
<keyword evidence="1" id="KW-0677">Repeat</keyword>
<feature type="region of interest" description="Disordered" evidence="2">
    <location>
        <begin position="850"/>
        <end position="884"/>
    </location>
</feature>
<dbReference type="SUPFAM" id="SSF49401">
    <property type="entry name" value="Bacterial adhesins"/>
    <property type="match status" value="2"/>
</dbReference>
<evidence type="ECO:0000313" key="5">
    <source>
        <dbReference type="EMBL" id="MBC5725367.1"/>
    </source>
</evidence>
<dbReference type="EMBL" id="JACOPL010000006">
    <property type="protein sequence ID" value="MBC5725367.1"/>
    <property type="molecule type" value="Genomic_DNA"/>
</dbReference>
<evidence type="ECO:0000313" key="6">
    <source>
        <dbReference type="Proteomes" id="UP000606499"/>
    </source>
</evidence>
<dbReference type="InterPro" id="IPR001434">
    <property type="entry name" value="OmcB-like_DUF11"/>
</dbReference>
<comment type="caution">
    <text evidence="5">The sequence shown here is derived from an EMBL/GenBank/DDBJ whole genome shotgun (WGS) entry which is preliminary data.</text>
</comment>
<dbReference type="InterPro" id="IPR051172">
    <property type="entry name" value="Chlamydia_OmcB"/>
</dbReference>
<feature type="domain" description="SLH" evidence="4">
    <location>
        <begin position="123"/>
        <end position="181"/>
    </location>
</feature>